<organism evidence="6 7">
    <name type="scientific">Populus trichocarpa</name>
    <name type="common">Western balsam poplar</name>
    <name type="synonym">Populus balsamifera subsp. trichocarpa</name>
    <dbReference type="NCBI Taxonomy" id="3694"/>
    <lineage>
        <taxon>Eukaryota</taxon>
        <taxon>Viridiplantae</taxon>
        <taxon>Streptophyta</taxon>
        <taxon>Embryophyta</taxon>
        <taxon>Tracheophyta</taxon>
        <taxon>Spermatophyta</taxon>
        <taxon>Magnoliopsida</taxon>
        <taxon>eudicotyledons</taxon>
        <taxon>Gunneridae</taxon>
        <taxon>Pentapetalae</taxon>
        <taxon>rosids</taxon>
        <taxon>fabids</taxon>
        <taxon>Malpighiales</taxon>
        <taxon>Salicaceae</taxon>
        <taxon>Saliceae</taxon>
        <taxon>Populus</taxon>
    </lineage>
</organism>
<dbReference type="Pfam" id="PF07714">
    <property type="entry name" value="PK_Tyr_Ser-Thr"/>
    <property type="match status" value="1"/>
</dbReference>
<evidence type="ECO:0000313" key="7">
    <source>
        <dbReference type="Proteomes" id="UP000006729"/>
    </source>
</evidence>
<evidence type="ECO:0000256" key="1">
    <source>
        <dbReference type="ARBA" id="ARBA00022679"/>
    </source>
</evidence>
<evidence type="ECO:0000256" key="2">
    <source>
        <dbReference type="ARBA" id="ARBA00022741"/>
    </source>
</evidence>
<dbReference type="OrthoDB" id="851312at2759"/>
<keyword evidence="1" id="KW-0808">Transferase</keyword>
<keyword evidence="7" id="KW-1185">Reference proteome</keyword>
<reference evidence="6 7" key="1">
    <citation type="journal article" date="2006" name="Science">
        <title>The genome of black cottonwood, Populus trichocarpa (Torr. &amp; Gray).</title>
        <authorList>
            <person name="Tuskan G.A."/>
            <person name="Difazio S."/>
            <person name="Jansson S."/>
            <person name="Bohlmann J."/>
            <person name="Grigoriev I."/>
            <person name="Hellsten U."/>
            <person name="Putnam N."/>
            <person name="Ralph S."/>
            <person name="Rombauts S."/>
            <person name="Salamov A."/>
            <person name="Schein J."/>
            <person name="Sterck L."/>
            <person name="Aerts A."/>
            <person name="Bhalerao R.R."/>
            <person name="Bhalerao R.P."/>
            <person name="Blaudez D."/>
            <person name="Boerjan W."/>
            <person name="Brun A."/>
            <person name="Brunner A."/>
            <person name="Busov V."/>
            <person name="Campbell M."/>
            <person name="Carlson J."/>
            <person name="Chalot M."/>
            <person name="Chapman J."/>
            <person name="Chen G.L."/>
            <person name="Cooper D."/>
            <person name="Coutinho P.M."/>
            <person name="Couturier J."/>
            <person name="Covert S."/>
            <person name="Cronk Q."/>
            <person name="Cunningham R."/>
            <person name="Davis J."/>
            <person name="Degroeve S."/>
            <person name="Dejardin A."/>
            <person name="Depamphilis C."/>
            <person name="Detter J."/>
            <person name="Dirks B."/>
            <person name="Dubchak I."/>
            <person name="Duplessis S."/>
            <person name="Ehlting J."/>
            <person name="Ellis B."/>
            <person name="Gendler K."/>
            <person name="Goodstein D."/>
            <person name="Gribskov M."/>
            <person name="Grimwood J."/>
            <person name="Groover A."/>
            <person name="Gunter L."/>
            <person name="Hamberger B."/>
            <person name="Heinze B."/>
            <person name="Helariutta Y."/>
            <person name="Henrissat B."/>
            <person name="Holligan D."/>
            <person name="Holt R."/>
            <person name="Huang W."/>
            <person name="Islam-Faridi N."/>
            <person name="Jones S."/>
            <person name="Jones-Rhoades M."/>
            <person name="Jorgensen R."/>
            <person name="Joshi C."/>
            <person name="Kangasjarvi J."/>
            <person name="Karlsson J."/>
            <person name="Kelleher C."/>
            <person name="Kirkpatrick R."/>
            <person name="Kirst M."/>
            <person name="Kohler A."/>
            <person name="Kalluri U."/>
            <person name="Larimer F."/>
            <person name="Leebens-Mack J."/>
            <person name="Leple J.C."/>
            <person name="Locascio P."/>
            <person name="Lou Y."/>
            <person name="Lucas S."/>
            <person name="Martin F."/>
            <person name="Montanini B."/>
            <person name="Napoli C."/>
            <person name="Nelson D.R."/>
            <person name="Nelson C."/>
            <person name="Nieminen K."/>
            <person name="Nilsson O."/>
            <person name="Pereda V."/>
            <person name="Peter G."/>
            <person name="Philippe R."/>
            <person name="Pilate G."/>
            <person name="Poliakov A."/>
            <person name="Razumovskaya J."/>
            <person name="Richardson P."/>
            <person name="Rinaldi C."/>
            <person name="Ritland K."/>
            <person name="Rouze P."/>
            <person name="Ryaboy D."/>
            <person name="Schmutz J."/>
            <person name="Schrader J."/>
            <person name="Segerman B."/>
            <person name="Shin H."/>
            <person name="Siddiqui A."/>
            <person name="Sterky F."/>
            <person name="Terry A."/>
            <person name="Tsai C.J."/>
            <person name="Uberbacher E."/>
            <person name="Unneberg P."/>
            <person name="Vahala J."/>
            <person name="Wall K."/>
            <person name="Wessler S."/>
            <person name="Yang G."/>
            <person name="Yin T."/>
            <person name="Douglas C."/>
            <person name="Marra M."/>
            <person name="Sandberg G."/>
            <person name="Van de Peer Y."/>
            <person name="Rokhsar D."/>
        </authorList>
    </citation>
    <scope>NUCLEOTIDE SEQUENCE [LARGE SCALE GENOMIC DNA]</scope>
    <source>
        <strain evidence="7">cv. Nisqually</strain>
    </source>
</reference>
<evidence type="ECO:0000256" key="3">
    <source>
        <dbReference type="ARBA" id="ARBA00022777"/>
    </source>
</evidence>
<dbReference type="GO" id="GO:0004672">
    <property type="term" value="F:protein kinase activity"/>
    <property type="evidence" value="ECO:0007669"/>
    <property type="project" value="InterPro"/>
</dbReference>
<keyword evidence="4" id="KW-0067">ATP-binding</keyword>
<protein>
    <recommendedName>
        <fullName evidence="5">Serine-threonine/tyrosine-protein kinase catalytic domain-containing protein</fullName>
    </recommendedName>
</protein>
<dbReference type="FunFam" id="1.10.510.10:FF:002436">
    <property type="match status" value="1"/>
</dbReference>
<dbReference type="InterPro" id="IPR011009">
    <property type="entry name" value="Kinase-like_dom_sf"/>
</dbReference>
<dbReference type="eggNOG" id="ENOG502QVI9">
    <property type="taxonomic scope" value="Eukaryota"/>
</dbReference>
<keyword evidence="2" id="KW-0547">Nucleotide-binding</keyword>
<gene>
    <name evidence="6" type="ORF">POPTR_001G386000</name>
</gene>
<dbReference type="HOGENOM" id="CLU_000288_21_3_1"/>
<accession>U7E1P0</accession>
<dbReference type="InterPro" id="IPR001245">
    <property type="entry name" value="Ser-Thr/Tyr_kinase_cat_dom"/>
</dbReference>
<dbReference type="AlphaFoldDB" id="U7E1P0"/>
<dbReference type="InterPro" id="IPR052059">
    <property type="entry name" value="CR_Ser/Thr_kinase"/>
</dbReference>
<evidence type="ECO:0000313" key="6">
    <source>
        <dbReference type="EMBL" id="PNT59024.1"/>
    </source>
</evidence>
<dbReference type="EMBL" id="CM009290">
    <property type="protein sequence ID" value="PNT59024.1"/>
    <property type="molecule type" value="Genomic_DNA"/>
</dbReference>
<dbReference type="PANTHER" id="PTHR47973">
    <property type="entry name" value="CYSTEINE-RICH RECEPTOR-LIKE PROTEIN KINASE 3"/>
    <property type="match status" value="1"/>
</dbReference>
<dbReference type="Proteomes" id="UP000006729">
    <property type="component" value="Chromosome 1"/>
</dbReference>
<sequence length="177" mass="19526">MAPEYAMRGYLSDKADVYSFGIVALEIVSGKSNTSHRTKEDTVYLLDWALVLKEKGTLLELVDPKLGQDYNKEEAITMINVALLCSNVSAAVRPAMSSVVSMLEGKAVVQDIGIPDKSMSTDEKKIEQMRRHFQVINEQEISETRTLSMDGPWTAASTSAGDLYPVSLVSDYLKGRD</sequence>
<feature type="domain" description="Serine-threonine/tyrosine-protein kinase catalytic" evidence="5">
    <location>
        <begin position="1"/>
        <end position="44"/>
    </location>
</feature>
<dbReference type="SMR" id="U7E1P0"/>
<keyword evidence="3" id="KW-0418">Kinase</keyword>
<evidence type="ECO:0000259" key="5">
    <source>
        <dbReference type="Pfam" id="PF07714"/>
    </source>
</evidence>
<dbReference type="InParanoid" id="U7E1P0"/>
<proteinExistence type="predicted"/>
<evidence type="ECO:0000256" key="4">
    <source>
        <dbReference type="ARBA" id="ARBA00022840"/>
    </source>
</evidence>
<dbReference type="Gene3D" id="1.10.510.10">
    <property type="entry name" value="Transferase(Phosphotransferase) domain 1"/>
    <property type="match status" value="1"/>
</dbReference>
<dbReference type="SUPFAM" id="SSF56112">
    <property type="entry name" value="Protein kinase-like (PK-like)"/>
    <property type="match status" value="1"/>
</dbReference>
<dbReference type="Gramene" id="Potri.001G386000.1.v4.1">
    <property type="protein sequence ID" value="Potri.001G386000.1.v4.1"/>
    <property type="gene ID" value="Potri.001G386000.v4.1"/>
</dbReference>
<name>U7E1P0_POPTR</name>
<dbReference type="GO" id="GO:0005524">
    <property type="term" value="F:ATP binding"/>
    <property type="evidence" value="ECO:0007669"/>
    <property type="project" value="UniProtKB-KW"/>
</dbReference>
<dbReference type="OMA" id="PSNNSIC"/>